<proteinExistence type="inferred from homology"/>
<evidence type="ECO:0000259" key="2">
    <source>
        <dbReference type="Pfam" id="PF03972"/>
    </source>
</evidence>
<dbReference type="EMBL" id="BARU01045139">
    <property type="protein sequence ID" value="GAH84980.1"/>
    <property type="molecule type" value="Genomic_DNA"/>
</dbReference>
<evidence type="ECO:0000256" key="1">
    <source>
        <dbReference type="ARBA" id="ARBA00006174"/>
    </source>
</evidence>
<feature type="domain" description="MmgE/PrpD C-terminal" evidence="3">
    <location>
        <begin position="93"/>
        <end position="152"/>
    </location>
</feature>
<sequence>MTLGIAASLAGGLRQNFGTMTKPLHAGKAAANGIQAALLAQAGFTADDSIIEAPLGFAKVFGHDRKVDWAKASEGLGETFLITSPAGLSIKPYPSCGFTHCAIDAALQIKEEHEVNAADIAEVEMGVSPFDKQILSHHCPKTGLEGKFSLEY</sequence>
<dbReference type="InterPro" id="IPR005656">
    <property type="entry name" value="MmgE_PrpD"/>
</dbReference>
<dbReference type="SUPFAM" id="SSF103378">
    <property type="entry name" value="2-methylcitrate dehydratase PrpD"/>
    <property type="match status" value="1"/>
</dbReference>
<dbReference type="InterPro" id="IPR036148">
    <property type="entry name" value="MmgE/PrpD_sf"/>
</dbReference>
<protein>
    <recommendedName>
        <fullName evidence="5">MmgE/PrpD family protein</fullName>
    </recommendedName>
</protein>
<organism evidence="4">
    <name type="scientific">marine sediment metagenome</name>
    <dbReference type="NCBI Taxonomy" id="412755"/>
    <lineage>
        <taxon>unclassified sequences</taxon>
        <taxon>metagenomes</taxon>
        <taxon>ecological metagenomes</taxon>
    </lineage>
</organism>
<dbReference type="AlphaFoldDB" id="X1JUC3"/>
<reference evidence="4" key="1">
    <citation type="journal article" date="2014" name="Front. Microbiol.">
        <title>High frequency of phylogenetically diverse reductive dehalogenase-homologous genes in deep subseafloor sedimentary metagenomes.</title>
        <authorList>
            <person name="Kawai M."/>
            <person name="Futagami T."/>
            <person name="Toyoda A."/>
            <person name="Takaki Y."/>
            <person name="Nishi S."/>
            <person name="Hori S."/>
            <person name="Arai W."/>
            <person name="Tsubouchi T."/>
            <person name="Morono Y."/>
            <person name="Uchiyama I."/>
            <person name="Ito T."/>
            <person name="Fujiyama A."/>
            <person name="Inagaki F."/>
            <person name="Takami H."/>
        </authorList>
    </citation>
    <scope>NUCLEOTIDE SEQUENCE</scope>
    <source>
        <strain evidence="4">Expedition CK06-06</strain>
    </source>
</reference>
<dbReference type="InterPro" id="IPR045336">
    <property type="entry name" value="MmgE_PrpD_N"/>
</dbReference>
<dbReference type="Pfam" id="PF03972">
    <property type="entry name" value="MmgE_PrpD_N"/>
    <property type="match status" value="1"/>
</dbReference>
<dbReference type="PANTHER" id="PTHR16943">
    <property type="entry name" value="2-METHYLCITRATE DEHYDRATASE-RELATED"/>
    <property type="match status" value="1"/>
</dbReference>
<comment type="caution">
    <text evidence="4">The sequence shown here is derived from an EMBL/GenBank/DDBJ whole genome shotgun (WGS) entry which is preliminary data.</text>
</comment>
<feature type="domain" description="MmgE/PrpD N-terminal" evidence="2">
    <location>
        <begin position="2"/>
        <end position="69"/>
    </location>
</feature>
<dbReference type="PANTHER" id="PTHR16943:SF8">
    <property type="entry name" value="2-METHYLCITRATE DEHYDRATASE"/>
    <property type="match status" value="1"/>
</dbReference>
<dbReference type="InterPro" id="IPR045337">
    <property type="entry name" value="MmgE_PrpD_C"/>
</dbReference>
<gene>
    <name evidence="4" type="ORF">S03H2_68609</name>
</gene>
<evidence type="ECO:0008006" key="5">
    <source>
        <dbReference type="Google" id="ProtNLM"/>
    </source>
</evidence>
<evidence type="ECO:0000313" key="4">
    <source>
        <dbReference type="EMBL" id="GAH84980.1"/>
    </source>
</evidence>
<feature type="non-terminal residue" evidence="4">
    <location>
        <position position="152"/>
    </location>
</feature>
<name>X1JUC3_9ZZZZ</name>
<dbReference type="GO" id="GO:0016829">
    <property type="term" value="F:lyase activity"/>
    <property type="evidence" value="ECO:0007669"/>
    <property type="project" value="InterPro"/>
</dbReference>
<accession>X1JUC3</accession>
<evidence type="ECO:0000259" key="3">
    <source>
        <dbReference type="Pfam" id="PF19305"/>
    </source>
</evidence>
<dbReference type="Pfam" id="PF19305">
    <property type="entry name" value="MmgE_PrpD_C"/>
    <property type="match status" value="1"/>
</dbReference>
<dbReference type="InterPro" id="IPR042183">
    <property type="entry name" value="MmgE/PrpD_sf_1"/>
</dbReference>
<comment type="similarity">
    <text evidence="1">Belongs to the PrpD family.</text>
</comment>
<dbReference type="InterPro" id="IPR042188">
    <property type="entry name" value="MmgE/PrpD_sf_2"/>
</dbReference>
<dbReference type="Gene3D" id="1.10.4100.10">
    <property type="entry name" value="2-methylcitrate dehydratase PrpD"/>
    <property type="match status" value="1"/>
</dbReference>
<dbReference type="Gene3D" id="3.30.1330.120">
    <property type="entry name" value="2-methylcitrate dehydratase PrpD"/>
    <property type="match status" value="1"/>
</dbReference>